<dbReference type="GO" id="GO:0035435">
    <property type="term" value="P:phosphate ion transmembrane transport"/>
    <property type="evidence" value="ECO:0007669"/>
    <property type="project" value="InterPro"/>
</dbReference>
<dbReference type="EMBL" id="LQOV01000003">
    <property type="protein sequence ID" value="ORV57468.1"/>
    <property type="molecule type" value="Genomic_DNA"/>
</dbReference>
<dbReference type="Pfam" id="PF00528">
    <property type="entry name" value="BPD_transp_1"/>
    <property type="match status" value="1"/>
</dbReference>
<keyword evidence="8 10" id="KW-1133">Transmembrane helix</keyword>
<reference evidence="12 13" key="1">
    <citation type="submission" date="2016-01" db="EMBL/GenBank/DDBJ databases">
        <title>The new phylogeny of the genus Mycobacterium.</title>
        <authorList>
            <person name="Tarcisio F."/>
            <person name="Conor M."/>
            <person name="Antonella G."/>
            <person name="Elisabetta G."/>
            <person name="Giulia F.S."/>
            <person name="Sara T."/>
            <person name="Anna F."/>
            <person name="Clotilde B."/>
            <person name="Roberto B."/>
            <person name="Veronica D.S."/>
            <person name="Fabio R."/>
            <person name="Monica P."/>
            <person name="Olivier J."/>
            <person name="Enrico T."/>
            <person name="Nicola S."/>
        </authorList>
    </citation>
    <scope>NUCLEOTIDE SEQUENCE [LARGE SCALE GENOMIC DNA]</scope>
    <source>
        <strain evidence="12 13">DSM 44852</strain>
    </source>
</reference>
<feature type="transmembrane region" description="Helical" evidence="10">
    <location>
        <begin position="89"/>
        <end position="111"/>
    </location>
</feature>
<dbReference type="RefSeq" id="WP_085219873.1">
    <property type="nucleotide sequence ID" value="NZ_AP022576.1"/>
</dbReference>
<proteinExistence type="inferred from homology"/>
<dbReference type="InterPro" id="IPR000515">
    <property type="entry name" value="MetI-like"/>
</dbReference>
<feature type="transmembrane region" description="Helical" evidence="10">
    <location>
        <begin position="271"/>
        <end position="295"/>
    </location>
</feature>
<comment type="caution">
    <text evidence="12">The sequence shown here is derived from an EMBL/GenBank/DDBJ whole genome shotgun (WGS) entry which is preliminary data.</text>
</comment>
<dbReference type="AlphaFoldDB" id="A0A1X1ULA6"/>
<evidence type="ECO:0000256" key="9">
    <source>
        <dbReference type="ARBA" id="ARBA00023136"/>
    </source>
</evidence>
<gene>
    <name evidence="12" type="ORF">AWC05_09430</name>
</gene>
<dbReference type="GO" id="GO:0005886">
    <property type="term" value="C:plasma membrane"/>
    <property type="evidence" value="ECO:0007669"/>
    <property type="project" value="UniProtKB-SubCell"/>
</dbReference>
<dbReference type="InterPro" id="IPR005672">
    <property type="entry name" value="Phosphate_PstA"/>
</dbReference>
<evidence type="ECO:0000313" key="13">
    <source>
        <dbReference type="Proteomes" id="UP000193010"/>
    </source>
</evidence>
<protein>
    <recommendedName>
        <fullName evidence="10">Phosphate transport system permease protein PstA</fullName>
    </recommendedName>
</protein>
<evidence type="ECO:0000259" key="11">
    <source>
        <dbReference type="PROSITE" id="PS50928"/>
    </source>
</evidence>
<feature type="transmembrane region" description="Helical" evidence="10">
    <location>
        <begin position="123"/>
        <end position="147"/>
    </location>
</feature>
<evidence type="ECO:0000256" key="4">
    <source>
        <dbReference type="ARBA" id="ARBA00022448"/>
    </source>
</evidence>
<dbReference type="PANTHER" id="PTHR42922">
    <property type="entry name" value="PHOSPHATE TRANSPORT SYSTEM PERMEASE PROTEIN PSTA"/>
    <property type="match status" value="1"/>
</dbReference>
<feature type="transmembrane region" description="Helical" evidence="10">
    <location>
        <begin position="203"/>
        <end position="224"/>
    </location>
</feature>
<accession>A0A1X1ULA6</accession>
<dbReference type="GO" id="GO:0005315">
    <property type="term" value="F:phosphate transmembrane transporter activity"/>
    <property type="evidence" value="ECO:0007669"/>
    <property type="project" value="InterPro"/>
</dbReference>
<keyword evidence="9 10" id="KW-0472">Membrane</keyword>
<organism evidence="12 13">
    <name type="scientific">Mycobacterium florentinum</name>
    <dbReference type="NCBI Taxonomy" id="292462"/>
    <lineage>
        <taxon>Bacteria</taxon>
        <taxon>Bacillati</taxon>
        <taxon>Actinomycetota</taxon>
        <taxon>Actinomycetes</taxon>
        <taxon>Mycobacteriales</taxon>
        <taxon>Mycobacteriaceae</taxon>
        <taxon>Mycobacterium</taxon>
        <taxon>Mycobacterium simiae complex</taxon>
    </lineage>
</organism>
<evidence type="ECO:0000256" key="7">
    <source>
        <dbReference type="ARBA" id="ARBA00022692"/>
    </source>
</evidence>
<feature type="transmembrane region" description="Helical" evidence="10">
    <location>
        <begin position="28"/>
        <end position="52"/>
    </location>
</feature>
<dbReference type="PANTHER" id="PTHR42922:SF1">
    <property type="entry name" value="PHOSPHATE TRANSPORT SYSTEM PERMEASE PROTEIN PSTA"/>
    <property type="match status" value="1"/>
</dbReference>
<keyword evidence="6" id="KW-0592">Phosphate transport</keyword>
<evidence type="ECO:0000256" key="1">
    <source>
        <dbReference type="ARBA" id="ARBA00003510"/>
    </source>
</evidence>
<evidence type="ECO:0000256" key="6">
    <source>
        <dbReference type="ARBA" id="ARBA00022592"/>
    </source>
</evidence>
<name>A0A1X1ULA6_MYCFL</name>
<dbReference type="InterPro" id="IPR035906">
    <property type="entry name" value="MetI-like_sf"/>
</dbReference>
<evidence type="ECO:0000256" key="10">
    <source>
        <dbReference type="RuleBase" id="RU363043"/>
    </source>
</evidence>
<dbReference type="InterPro" id="IPR051408">
    <property type="entry name" value="Phosphate_transprt_permease"/>
</dbReference>
<dbReference type="NCBIfam" id="TIGR00974">
    <property type="entry name" value="3a0107s02c"/>
    <property type="match status" value="1"/>
</dbReference>
<dbReference type="CDD" id="cd06261">
    <property type="entry name" value="TM_PBP2"/>
    <property type="match status" value="1"/>
</dbReference>
<keyword evidence="5 10" id="KW-1003">Cell membrane</keyword>
<dbReference type="PROSITE" id="PS50928">
    <property type="entry name" value="ABC_TM1"/>
    <property type="match status" value="1"/>
</dbReference>
<dbReference type="Gene3D" id="1.10.3720.10">
    <property type="entry name" value="MetI-like"/>
    <property type="match status" value="1"/>
</dbReference>
<evidence type="ECO:0000256" key="2">
    <source>
        <dbReference type="ARBA" id="ARBA00004651"/>
    </source>
</evidence>
<comment type="subcellular location">
    <subcellularLocation>
        <location evidence="2 10">Cell membrane</location>
        <topology evidence="2 10">Multi-pass membrane protein</topology>
    </subcellularLocation>
</comment>
<sequence length="307" mass="33485">MSVEVLREPLKVTALQPLSWRRRITNHIATALFLASFAVALVPLAWLLWVVIERGGYAVTQRSWWTHSLRGVLPEEFAGGVYHALYGTLMQAGVASLLAVPLGLMTAVFLVEYGSGRLARVTTFMVDVLAGVPSIVAALFIFSLWIATLGFQQSAFAVALALVLLMLPVVVRSTEEMLRLVPDELREASYALGVPKWKTIVRIVFPIAMPGIVSGVLLSLARVIGETAPVLVLVGYSRSINLDILHGNMASLPLLIYTELTNPEHAGFLRVWGAALTLIIIVAAINLMAAAFRFLSSRPRGERFTRA</sequence>
<dbReference type="SUPFAM" id="SSF161098">
    <property type="entry name" value="MetI-like"/>
    <property type="match status" value="1"/>
</dbReference>
<comment type="similarity">
    <text evidence="3 10">Belongs to the binding-protein-dependent transport system permease family. CysTW subfamily.</text>
</comment>
<keyword evidence="7 10" id="KW-0812">Transmembrane</keyword>
<dbReference type="OrthoDB" id="9775069at2"/>
<dbReference type="Proteomes" id="UP000193010">
    <property type="component" value="Unassembled WGS sequence"/>
</dbReference>
<keyword evidence="4" id="KW-0813">Transport</keyword>
<evidence type="ECO:0000256" key="3">
    <source>
        <dbReference type="ARBA" id="ARBA00007069"/>
    </source>
</evidence>
<evidence type="ECO:0000256" key="8">
    <source>
        <dbReference type="ARBA" id="ARBA00022989"/>
    </source>
</evidence>
<evidence type="ECO:0000313" key="12">
    <source>
        <dbReference type="EMBL" id="ORV57468.1"/>
    </source>
</evidence>
<keyword evidence="13" id="KW-1185">Reference proteome</keyword>
<feature type="transmembrane region" description="Helical" evidence="10">
    <location>
        <begin position="153"/>
        <end position="171"/>
    </location>
</feature>
<dbReference type="STRING" id="292462.AWC05_09430"/>
<comment type="function">
    <text evidence="1">Part of the binding-protein-dependent transport system for phosphate; probably responsible for the translocation of the substrate across the membrane.</text>
</comment>
<feature type="domain" description="ABC transmembrane type-1" evidence="11">
    <location>
        <begin position="85"/>
        <end position="289"/>
    </location>
</feature>
<evidence type="ECO:0000256" key="5">
    <source>
        <dbReference type="ARBA" id="ARBA00022475"/>
    </source>
</evidence>